<dbReference type="Gene3D" id="2.60.120.1130">
    <property type="match status" value="1"/>
</dbReference>
<dbReference type="AlphaFoldDB" id="A0A699QZW6"/>
<name>A0A699QZW6_TANCI</name>
<feature type="non-terminal residue" evidence="1">
    <location>
        <position position="1"/>
    </location>
</feature>
<protein>
    <recommendedName>
        <fullName evidence="2">DUF3858 domain-containing protein</fullName>
    </recommendedName>
</protein>
<evidence type="ECO:0008006" key="2">
    <source>
        <dbReference type="Google" id="ProtNLM"/>
    </source>
</evidence>
<evidence type="ECO:0000313" key="1">
    <source>
        <dbReference type="EMBL" id="GFC77102.1"/>
    </source>
</evidence>
<gene>
    <name evidence="1" type="ORF">Tci_849072</name>
</gene>
<proteinExistence type="predicted"/>
<reference evidence="1" key="1">
    <citation type="journal article" date="2019" name="Sci. Rep.">
        <title>Draft genome of Tanacetum cinerariifolium, the natural source of mosquito coil.</title>
        <authorList>
            <person name="Yamashiro T."/>
            <person name="Shiraishi A."/>
            <person name="Satake H."/>
            <person name="Nakayama K."/>
        </authorList>
    </citation>
    <scope>NUCLEOTIDE SEQUENCE</scope>
</reference>
<dbReference type="EMBL" id="BKCJ011059551">
    <property type="protein sequence ID" value="GFC77102.1"/>
    <property type="molecule type" value="Genomic_DNA"/>
</dbReference>
<organism evidence="1">
    <name type="scientific">Tanacetum cinerariifolium</name>
    <name type="common">Dalmatian daisy</name>
    <name type="synonym">Chrysanthemum cinerariifolium</name>
    <dbReference type="NCBI Taxonomy" id="118510"/>
    <lineage>
        <taxon>Eukaryota</taxon>
        <taxon>Viridiplantae</taxon>
        <taxon>Streptophyta</taxon>
        <taxon>Embryophyta</taxon>
        <taxon>Tracheophyta</taxon>
        <taxon>Spermatophyta</taxon>
        <taxon>Magnoliopsida</taxon>
        <taxon>eudicotyledons</taxon>
        <taxon>Gunneridae</taxon>
        <taxon>Pentapetalae</taxon>
        <taxon>asterids</taxon>
        <taxon>campanulids</taxon>
        <taxon>Asterales</taxon>
        <taxon>Asteraceae</taxon>
        <taxon>Asteroideae</taxon>
        <taxon>Anthemideae</taxon>
        <taxon>Anthemidinae</taxon>
        <taxon>Tanacetum</taxon>
    </lineage>
</organism>
<accession>A0A699QZW6</accession>
<sequence length="173" mass="19462">LQQLGEKKYVTELAAHHPGWEVAKYVFAKQSTVEQSLGLTYEWRQPATTTTTATELYISPLSYFGEQRNPFQHEYRSYPVDMGMLQQDIIRVTLTLPPGYVAELPKPVTLALPNDGGRYMYAATSTSPNTVQLVSRLTFDKPVYSAVEYGALRELYRLLLAKQAEALVIKKAG</sequence>
<comment type="caution">
    <text evidence="1">The sequence shown here is derived from an EMBL/GenBank/DDBJ whole genome shotgun (WGS) entry which is preliminary data.</text>
</comment>